<dbReference type="InterPro" id="IPR017896">
    <property type="entry name" value="4Fe4S_Fe-S-bd"/>
</dbReference>
<proteinExistence type="predicted"/>
<dbReference type="SUPFAM" id="SSF51971">
    <property type="entry name" value="Nucleotide-binding domain"/>
    <property type="match status" value="1"/>
</dbReference>
<dbReference type="InterPro" id="IPR023753">
    <property type="entry name" value="FAD/NAD-binding_dom"/>
</dbReference>
<dbReference type="AlphaFoldDB" id="A0A3T0HYN5"/>
<gene>
    <name evidence="2" type="ORF">CHR53_13325</name>
</gene>
<dbReference type="Pfam" id="PF07992">
    <property type="entry name" value="Pyr_redox_2"/>
    <property type="match status" value="1"/>
</dbReference>
<evidence type="ECO:0000259" key="1">
    <source>
        <dbReference type="PROSITE" id="PS51379"/>
    </source>
</evidence>
<reference evidence="2 3" key="1">
    <citation type="submission" date="2017-07" db="EMBL/GenBank/DDBJ databases">
        <title>The complete genome sequence of Bacillus mesonae strain H20-5, an efficient strain improving plant abiotic stress resistance.</title>
        <authorList>
            <person name="Kim S.Y."/>
            <person name="Song H."/>
            <person name="Sang M.K."/>
            <person name="Weon H.-Y."/>
            <person name="Song J."/>
        </authorList>
    </citation>
    <scope>NUCLEOTIDE SEQUENCE [LARGE SCALE GENOMIC DNA]</scope>
    <source>
        <strain evidence="2 3">H20-5</strain>
    </source>
</reference>
<dbReference type="GO" id="GO:0016491">
    <property type="term" value="F:oxidoreductase activity"/>
    <property type="evidence" value="ECO:0007669"/>
    <property type="project" value="InterPro"/>
</dbReference>
<dbReference type="STRING" id="1193713.GCA_001636315_05103"/>
<dbReference type="KEGG" id="nmk:CHR53_13325"/>
<dbReference type="OrthoDB" id="9803192at2"/>
<dbReference type="InterPro" id="IPR028261">
    <property type="entry name" value="DPD_II"/>
</dbReference>
<dbReference type="EMBL" id="CP022572">
    <property type="protein sequence ID" value="AZU62183.1"/>
    <property type="molecule type" value="Genomic_DNA"/>
</dbReference>
<dbReference type="PANTHER" id="PTHR42783">
    <property type="entry name" value="GLUTAMATE SYNTHASE [NADPH] SMALL CHAIN"/>
    <property type="match status" value="1"/>
</dbReference>
<dbReference type="Gene3D" id="3.50.50.60">
    <property type="entry name" value="FAD/NAD(P)-binding domain"/>
    <property type="match status" value="2"/>
</dbReference>
<evidence type="ECO:0000313" key="3">
    <source>
        <dbReference type="Proteomes" id="UP000282892"/>
    </source>
</evidence>
<dbReference type="InterPro" id="IPR009051">
    <property type="entry name" value="Helical_ferredxn"/>
</dbReference>
<accession>A0A3T0HYN5</accession>
<dbReference type="RefSeq" id="WP_127486902.1">
    <property type="nucleotide sequence ID" value="NZ_CP022572.1"/>
</dbReference>
<dbReference type="GO" id="GO:0051536">
    <property type="term" value="F:iron-sulfur cluster binding"/>
    <property type="evidence" value="ECO:0007669"/>
    <property type="project" value="InterPro"/>
</dbReference>
<dbReference type="PRINTS" id="PR00419">
    <property type="entry name" value="ADXRDTASE"/>
</dbReference>
<dbReference type="Gene3D" id="1.10.1060.10">
    <property type="entry name" value="Alpha-helical ferredoxin"/>
    <property type="match status" value="1"/>
</dbReference>
<dbReference type="Pfam" id="PF14691">
    <property type="entry name" value="Fer4_20"/>
    <property type="match status" value="1"/>
</dbReference>
<dbReference type="InterPro" id="IPR036188">
    <property type="entry name" value="FAD/NAD-bd_sf"/>
</dbReference>
<sequence>MAINKLQRISVTNLEKNFQEVEPGLSSREALEESNRCLYCYDAPCIKACPTGIDIPTFIKKIASGNLLGSAKTIMSANPVGASCARVCPTEELCEGACVLNHSTKPIMIGNLQRYATDWAIHNEQTLFEPGETNGRKIAVIGGGPAGLSAARELARLGYDVTIFEGAKKAGGLNTYGIVSFRLPQRISFWEVEQIEKLNVKIRTNTTVGKDITVQELTDSFDRIILAAGMGHVPNLGLDGEDLDSVYDAIEFVKATKGGYVSKDFVGKRVVVIGAGNTAIDGATCSVRLGAENVKILYRRTEEEMSAYDFEYEFAKQDGVEFRWLTAPKRIIGDEHGKVTGIECIKMQLSEPEADGRRKPVEVAGSEFVIPVDAVVKAIGQTRHFALIEQLGLAHKDGVVIVNRDTFQTSNPKIFACGDVMFGKGKGEAMVVTAAQQGKEAAYSIHKQFTPVETIN</sequence>
<evidence type="ECO:0000313" key="2">
    <source>
        <dbReference type="EMBL" id="AZU62183.1"/>
    </source>
</evidence>
<protein>
    <submittedName>
        <fullName evidence="2">Dihydropyrimidine dehydrogenase</fullName>
    </submittedName>
</protein>
<name>A0A3T0HYN5_9BACI</name>
<dbReference type="Proteomes" id="UP000282892">
    <property type="component" value="Chromosome"/>
</dbReference>
<dbReference type="PROSITE" id="PS51379">
    <property type="entry name" value="4FE4S_FER_2"/>
    <property type="match status" value="1"/>
</dbReference>
<keyword evidence="3" id="KW-1185">Reference proteome</keyword>
<dbReference type="SUPFAM" id="SSF46548">
    <property type="entry name" value="alpha-helical ferredoxin"/>
    <property type="match status" value="1"/>
</dbReference>
<organism evidence="2 3">
    <name type="scientific">Neobacillus mesonae</name>
    <dbReference type="NCBI Taxonomy" id="1193713"/>
    <lineage>
        <taxon>Bacteria</taxon>
        <taxon>Bacillati</taxon>
        <taxon>Bacillota</taxon>
        <taxon>Bacilli</taxon>
        <taxon>Bacillales</taxon>
        <taxon>Bacillaceae</taxon>
        <taxon>Neobacillus</taxon>
    </lineage>
</organism>
<feature type="domain" description="4Fe-4S ferredoxin-type" evidence="1">
    <location>
        <begin position="27"/>
        <end position="61"/>
    </location>
</feature>
<dbReference type="PANTHER" id="PTHR42783:SF3">
    <property type="entry name" value="GLUTAMATE SYNTHASE [NADPH] SMALL CHAIN-RELATED"/>
    <property type="match status" value="1"/>
</dbReference>